<evidence type="ECO:0000313" key="3">
    <source>
        <dbReference type="Proteomes" id="UP000076532"/>
    </source>
</evidence>
<feature type="region of interest" description="Disordered" evidence="1">
    <location>
        <begin position="153"/>
        <end position="185"/>
    </location>
</feature>
<feature type="compositionally biased region" description="Polar residues" evidence="1">
    <location>
        <begin position="235"/>
        <end position="248"/>
    </location>
</feature>
<keyword evidence="3" id="KW-1185">Reference proteome</keyword>
<reference evidence="2 3" key="1">
    <citation type="journal article" date="2016" name="Mol. Biol. Evol.">
        <title>Comparative Genomics of Early-Diverging Mushroom-Forming Fungi Provides Insights into the Origins of Lignocellulose Decay Capabilities.</title>
        <authorList>
            <person name="Nagy L.G."/>
            <person name="Riley R."/>
            <person name="Tritt A."/>
            <person name="Adam C."/>
            <person name="Daum C."/>
            <person name="Floudas D."/>
            <person name="Sun H."/>
            <person name="Yadav J.S."/>
            <person name="Pangilinan J."/>
            <person name="Larsson K.H."/>
            <person name="Matsuura K."/>
            <person name="Barry K."/>
            <person name="Labutti K."/>
            <person name="Kuo R."/>
            <person name="Ohm R.A."/>
            <person name="Bhattacharya S.S."/>
            <person name="Shirouzu T."/>
            <person name="Yoshinaga Y."/>
            <person name="Martin F.M."/>
            <person name="Grigoriev I.V."/>
            <person name="Hibbett D.S."/>
        </authorList>
    </citation>
    <scope>NUCLEOTIDE SEQUENCE [LARGE SCALE GENOMIC DNA]</scope>
    <source>
        <strain evidence="2 3">CBS 109695</strain>
    </source>
</reference>
<organism evidence="2 3">
    <name type="scientific">Athelia psychrophila</name>
    <dbReference type="NCBI Taxonomy" id="1759441"/>
    <lineage>
        <taxon>Eukaryota</taxon>
        <taxon>Fungi</taxon>
        <taxon>Dikarya</taxon>
        <taxon>Basidiomycota</taxon>
        <taxon>Agaricomycotina</taxon>
        <taxon>Agaricomycetes</taxon>
        <taxon>Agaricomycetidae</taxon>
        <taxon>Atheliales</taxon>
        <taxon>Atheliaceae</taxon>
        <taxon>Athelia</taxon>
    </lineage>
</organism>
<feature type="region of interest" description="Disordered" evidence="1">
    <location>
        <begin position="233"/>
        <end position="262"/>
    </location>
</feature>
<dbReference type="Proteomes" id="UP000076532">
    <property type="component" value="Unassembled WGS sequence"/>
</dbReference>
<name>A0A166D9K1_9AGAM</name>
<gene>
    <name evidence="2" type="ORF">FIBSPDRAFT_1048792</name>
</gene>
<protein>
    <submittedName>
        <fullName evidence="2">Uncharacterized protein</fullName>
    </submittedName>
</protein>
<dbReference type="OrthoDB" id="2669741at2759"/>
<sequence>MSTRASTGKRRPFSLRFRKGAASPCSPSGQQAQITEDDKQVVKKRKENATRTVKPTPRASTNRYATRSAPCRASSPLVEDSEKISTVHVQSVPIAPIDELPVVNVDIDLQTAPTPSVHTEEPAVSVLPDTQEELDVQEPVMGYLRHTSALAPSTGTVQSTGVPLLQPPPPPSSQPQNSPAFASIRPSTTVSGMVPAWSPPSVATGSANQQCCDSSFRNPTGIPSSSIPAYHTAFPSASSLPRGRSQNPFPGGTRRAGRSTQSNAGNFQVLIFPYTHSSSSHDDAGEDFPGPPLLAFQKIQAFIQRLQERQFCLDVSLSGAPGVSVFPQLISQLSAHNLRYNLQWVLGPGSTASSGTIVTDDYTTSPVMIYQVGKVSRDRMSHPLVPVTLPTHSLDIKSLSQTLSKKIHHPNDPNCQLLAIAPRWGKVRVLDVSTNLMHMCSGARLMNGFHTPDVQESISEVTCLSSCEIPPLLPASPLHNLFGPRSRDSAGDQFLPPSWTPTPPPPSPSPSPAPSPTFPSLSLPDSIAASPSHSSPPLFPPSQYSHLWHRPDPVQPPASSVVFSPRNIREWKTLIKAYIAEQIPGYTEGAQSLNPVHIRATCISSGASMLWRKLRSLLGGMDNVDISDLPGDAWEKQIGEFELFALFREQASDTWIIGQGVGPGAKRAVIGALLQVCIQDVRLCKQVIAEGYYSLATYSASITPDHSLDIQTLALLCLLYIFTFELAPDPISPALFQFAIGGLPSIIDLNFVSSFAPETAQKLAAWPLDTATPLDLSSQDVRNIIFEHLDMQPIQLVNSTPAQREIYQGTIFASELLGCSITGIGAVASLDVFRRGLRASIFSTHHQPLIETFGGGVGQKMLLASIYSRRLSNPQQLIDLLTFEQVDANLMTMYPGTVLVPRLVDKLKRLFSRYLCGMGHPLHANWGVDHVNQEARDAVAGDQLMRSRRLLAMVTGSELLPTNPSQRVHVEITERLPRELRYNSTHSNATQDVVVPPIFFRTCSSALTIPMNDWVRQSINNATESQDLAHSDDFDIYLHQSLYEIGPTNNFSAL</sequence>
<feature type="region of interest" description="Disordered" evidence="1">
    <location>
        <begin position="483"/>
        <end position="537"/>
    </location>
</feature>
<feature type="compositionally biased region" description="Polar residues" evidence="1">
    <location>
        <begin position="50"/>
        <end position="65"/>
    </location>
</feature>
<dbReference type="AlphaFoldDB" id="A0A166D9K1"/>
<dbReference type="EMBL" id="KV417617">
    <property type="protein sequence ID" value="KZP14468.1"/>
    <property type="molecule type" value="Genomic_DNA"/>
</dbReference>
<evidence type="ECO:0000256" key="1">
    <source>
        <dbReference type="SAM" id="MobiDB-lite"/>
    </source>
</evidence>
<evidence type="ECO:0000313" key="2">
    <source>
        <dbReference type="EMBL" id="KZP14468.1"/>
    </source>
</evidence>
<feature type="compositionally biased region" description="Basic residues" evidence="1">
    <location>
        <begin position="7"/>
        <end position="19"/>
    </location>
</feature>
<accession>A0A166D9K1</accession>
<feature type="region of interest" description="Disordered" evidence="1">
    <location>
        <begin position="1"/>
        <end position="77"/>
    </location>
</feature>
<feature type="compositionally biased region" description="Polar residues" evidence="1">
    <location>
        <begin position="25"/>
        <end position="34"/>
    </location>
</feature>
<feature type="compositionally biased region" description="Low complexity" evidence="1">
    <location>
        <begin position="518"/>
        <end position="536"/>
    </location>
</feature>
<feature type="compositionally biased region" description="Pro residues" evidence="1">
    <location>
        <begin position="498"/>
        <end position="517"/>
    </location>
</feature>
<proteinExistence type="predicted"/>